<evidence type="ECO:0000313" key="2">
    <source>
        <dbReference type="Proteomes" id="UP000192333"/>
    </source>
</evidence>
<dbReference type="AlphaFoldDB" id="A0A1W2H7K6"/>
<sequence>MNIRDRLTGLFRKYIAENNPDLIVRMEGNESMKRYISDKVSTSMVLAKTLKEQGSTDTEILDTCLESMVSDLKPSKFRFVKDLMEKNFKKKYDQLTETGVLTYEIINIIENHDHLFEKHGFREKKGNNIQLESEFTAVLFDRFENT</sequence>
<organism evidence="1 2">
    <name type="scientific">Aquiflexum balticum DSM 16537</name>
    <dbReference type="NCBI Taxonomy" id="758820"/>
    <lineage>
        <taxon>Bacteria</taxon>
        <taxon>Pseudomonadati</taxon>
        <taxon>Bacteroidota</taxon>
        <taxon>Cytophagia</taxon>
        <taxon>Cytophagales</taxon>
        <taxon>Cyclobacteriaceae</taxon>
        <taxon>Aquiflexum</taxon>
    </lineage>
</organism>
<accession>A0A1W2H7K6</accession>
<protein>
    <submittedName>
        <fullName evidence="1">Uncharacterized protein</fullName>
    </submittedName>
</protein>
<dbReference type="STRING" id="758820.SAMN00777080_3538"/>
<proteinExistence type="predicted"/>
<name>A0A1W2H7K6_9BACT</name>
<keyword evidence="2" id="KW-1185">Reference proteome</keyword>
<evidence type="ECO:0000313" key="1">
    <source>
        <dbReference type="EMBL" id="SMD44901.1"/>
    </source>
</evidence>
<dbReference type="Proteomes" id="UP000192333">
    <property type="component" value="Chromosome I"/>
</dbReference>
<dbReference type="EMBL" id="LT838813">
    <property type="protein sequence ID" value="SMD44901.1"/>
    <property type="molecule type" value="Genomic_DNA"/>
</dbReference>
<reference evidence="2" key="1">
    <citation type="submission" date="2017-04" db="EMBL/GenBank/DDBJ databases">
        <authorList>
            <person name="Varghese N."/>
            <person name="Submissions S."/>
        </authorList>
    </citation>
    <scope>NUCLEOTIDE SEQUENCE [LARGE SCALE GENOMIC DNA]</scope>
    <source>
        <strain evidence="2">DSM 16537</strain>
    </source>
</reference>
<gene>
    <name evidence="1" type="ORF">SAMN00777080_3538</name>
</gene>